<gene>
    <name evidence="3" type="ORF">KX928_05155</name>
</gene>
<organism evidence="3 4">
    <name type="scientific">Roseobacter insulae</name>
    <dbReference type="NCBI Taxonomy" id="2859783"/>
    <lineage>
        <taxon>Bacteria</taxon>
        <taxon>Pseudomonadati</taxon>
        <taxon>Pseudomonadota</taxon>
        <taxon>Alphaproteobacteria</taxon>
        <taxon>Rhodobacterales</taxon>
        <taxon>Roseobacteraceae</taxon>
        <taxon>Roseobacter</taxon>
    </lineage>
</organism>
<reference evidence="3" key="1">
    <citation type="submission" date="2021-07" db="EMBL/GenBank/DDBJ databases">
        <title>Roseobacter insulae sp. nov., isolated from a tidal flat.</title>
        <authorList>
            <person name="Park S."/>
            <person name="Yoon J.-H."/>
        </authorList>
    </citation>
    <scope>NUCLEOTIDE SEQUENCE</scope>
    <source>
        <strain evidence="3">YSTF-M11</strain>
    </source>
</reference>
<accession>A0A9X1FU85</accession>
<evidence type="ECO:0000259" key="2">
    <source>
        <dbReference type="Pfam" id="PF04909"/>
    </source>
</evidence>
<evidence type="ECO:0000313" key="4">
    <source>
        <dbReference type="Proteomes" id="UP001138661"/>
    </source>
</evidence>
<comment type="caution">
    <text evidence="3">The sequence shown here is derived from an EMBL/GenBank/DDBJ whole genome shotgun (WGS) entry which is preliminary data.</text>
</comment>
<dbReference type="InterPro" id="IPR006680">
    <property type="entry name" value="Amidohydro-rel"/>
</dbReference>
<dbReference type="InterPro" id="IPR006311">
    <property type="entry name" value="TAT_signal"/>
</dbReference>
<evidence type="ECO:0000256" key="1">
    <source>
        <dbReference type="SAM" id="MobiDB-lite"/>
    </source>
</evidence>
<dbReference type="Proteomes" id="UP001138661">
    <property type="component" value="Unassembled WGS sequence"/>
</dbReference>
<dbReference type="PROSITE" id="PS51318">
    <property type="entry name" value="TAT"/>
    <property type="match status" value="1"/>
</dbReference>
<dbReference type="GO" id="GO:0016787">
    <property type="term" value="F:hydrolase activity"/>
    <property type="evidence" value="ECO:0007669"/>
    <property type="project" value="InterPro"/>
</dbReference>
<proteinExistence type="predicted"/>
<dbReference type="PROSITE" id="PS51257">
    <property type="entry name" value="PROKAR_LIPOPROTEIN"/>
    <property type="match status" value="1"/>
</dbReference>
<protein>
    <submittedName>
        <fullName evidence="3">Amidohydrolase</fullName>
    </submittedName>
</protein>
<name>A0A9X1FU85_9RHOB</name>
<sequence>MYNRRTFLRDAAMGAATGLGGCSVFRPLLPTDFDFPVIDIHGHIFNGTDIPVLGYLDQVFLRDPHSDIEPPGLLGALLRLLVFILREATPDAETELSFLRTAPEGDFAPTVTGRSDAGDAAAVARALAKFRADLANRDAAPSLDGSDPDQELLELLGGPDGQQPDLAPSIGAPADFATAQRIYERRAGQNTYLRNSRIFQTVRWAGLLTRPRSRILDEYVTLYKAGGNVAVVSPSVLDFELWFRANDQISPMADQVEVMSEIARRNDDMLVLNFLQFCPIRAALERARGRNPLALLERAVFRRGFAGVKLYPPLGYKPTDNDDTGIFGEKPGKKVRGADINRELDALYTWCSRHDVPIKSHATNSNAAGVCTALNASPALWEPVLTAYPDLRVNLAHFGRFDETGADDTCNGGPTDWEELTAQLVASNDGLYSDLGYWVAAYDGPASETSRIRRRLRTLIRQYPTLPDRLMFGTDWSMLAREPTHPNYIGRIENVTRSVGLDIRSVFHDNAITYLGLRPDTPQWTRLAAFFGEERLQGALT</sequence>
<keyword evidence="4" id="KW-1185">Reference proteome</keyword>
<dbReference type="AlphaFoldDB" id="A0A9X1FU85"/>
<evidence type="ECO:0000313" key="3">
    <source>
        <dbReference type="EMBL" id="MBW4707170.1"/>
    </source>
</evidence>
<feature type="domain" description="Amidohydrolase-related" evidence="2">
    <location>
        <begin position="257"/>
        <end position="515"/>
    </location>
</feature>
<dbReference type="EMBL" id="JAHXDN010000001">
    <property type="protein sequence ID" value="MBW4707170.1"/>
    <property type="molecule type" value="Genomic_DNA"/>
</dbReference>
<dbReference type="Pfam" id="PF04909">
    <property type="entry name" value="Amidohydro_2"/>
    <property type="match status" value="1"/>
</dbReference>
<dbReference type="RefSeq" id="WP_219499661.1">
    <property type="nucleotide sequence ID" value="NZ_JAHXDN010000001.1"/>
</dbReference>
<feature type="region of interest" description="Disordered" evidence="1">
    <location>
        <begin position="138"/>
        <end position="170"/>
    </location>
</feature>